<sequence>MTTCSGRAGKSSNYDGSDDGSDGVGSDNGGVGSNYSGNGSAVDGGGSDGERKSLTIRETPLATHPLMSTVRDKRDATQALHVPTALRRFMQADDSSRHTVNKITIRVTQSGDCR</sequence>
<comment type="caution">
    <text evidence="2">The sequence shown here is derived from an EMBL/GenBank/DDBJ whole genome shotgun (WGS) entry which is preliminary data.</text>
</comment>
<name>A0AAV4CWP4_9GAST</name>
<evidence type="ECO:0000313" key="3">
    <source>
        <dbReference type="Proteomes" id="UP000735302"/>
    </source>
</evidence>
<dbReference type="EMBL" id="BLXT01007044">
    <property type="protein sequence ID" value="GFO36121.1"/>
    <property type="molecule type" value="Genomic_DNA"/>
</dbReference>
<reference evidence="2 3" key="1">
    <citation type="journal article" date="2021" name="Elife">
        <title>Chloroplast acquisition without the gene transfer in kleptoplastic sea slugs, Plakobranchus ocellatus.</title>
        <authorList>
            <person name="Maeda T."/>
            <person name="Takahashi S."/>
            <person name="Yoshida T."/>
            <person name="Shimamura S."/>
            <person name="Takaki Y."/>
            <person name="Nagai Y."/>
            <person name="Toyoda A."/>
            <person name="Suzuki Y."/>
            <person name="Arimoto A."/>
            <person name="Ishii H."/>
            <person name="Satoh N."/>
            <person name="Nishiyama T."/>
            <person name="Hasebe M."/>
            <person name="Maruyama T."/>
            <person name="Minagawa J."/>
            <person name="Obokata J."/>
            <person name="Shigenobu S."/>
        </authorList>
    </citation>
    <scope>NUCLEOTIDE SEQUENCE [LARGE SCALE GENOMIC DNA]</scope>
</reference>
<feature type="region of interest" description="Disordered" evidence="1">
    <location>
        <begin position="1"/>
        <end position="62"/>
    </location>
</feature>
<gene>
    <name evidence="2" type="ORF">PoB_006262600</name>
</gene>
<protein>
    <submittedName>
        <fullName evidence="2">Uncharacterized protein</fullName>
    </submittedName>
</protein>
<evidence type="ECO:0000256" key="1">
    <source>
        <dbReference type="SAM" id="MobiDB-lite"/>
    </source>
</evidence>
<dbReference type="Proteomes" id="UP000735302">
    <property type="component" value="Unassembled WGS sequence"/>
</dbReference>
<organism evidence="2 3">
    <name type="scientific">Plakobranchus ocellatus</name>
    <dbReference type="NCBI Taxonomy" id="259542"/>
    <lineage>
        <taxon>Eukaryota</taxon>
        <taxon>Metazoa</taxon>
        <taxon>Spiralia</taxon>
        <taxon>Lophotrochozoa</taxon>
        <taxon>Mollusca</taxon>
        <taxon>Gastropoda</taxon>
        <taxon>Heterobranchia</taxon>
        <taxon>Euthyneura</taxon>
        <taxon>Panpulmonata</taxon>
        <taxon>Sacoglossa</taxon>
        <taxon>Placobranchoidea</taxon>
        <taxon>Plakobranchidae</taxon>
        <taxon>Plakobranchus</taxon>
    </lineage>
</organism>
<keyword evidence="3" id="KW-1185">Reference proteome</keyword>
<evidence type="ECO:0000313" key="2">
    <source>
        <dbReference type="EMBL" id="GFO36121.1"/>
    </source>
</evidence>
<feature type="compositionally biased region" description="Gly residues" evidence="1">
    <location>
        <begin position="22"/>
        <end position="32"/>
    </location>
</feature>
<accession>A0AAV4CWP4</accession>
<proteinExistence type="predicted"/>
<dbReference type="AlphaFoldDB" id="A0AAV4CWP4"/>